<dbReference type="Proteomes" id="UP000183039">
    <property type="component" value="Unassembled WGS sequence"/>
</dbReference>
<protein>
    <submittedName>
        <fullName evidence="10">Methicillin resistance factor FemB</fullName>
    </submittedName>
</protein>
<evidence type="ECO:0000256" key="8">
    <source>
        <dbReference type="SAM" id="Coils"/>
    </source>
</evidence>
<keyword evidence="11" id="KW-1185">Reference proteome</keyword>
<dbReference type="GO" id="GO:0009252">
    <property type="term" value="P:peptidoglycan biosynthetic process"/>
    <property type="evidence" value="ECO:0007669"/>
    <property type="project" value="UniProtKB-KW"/>
</dbReference>
<reference evidence="9 11" key="2">
    <citation type="submission" date="2015-12" db="EMBL/GenBank/DDBJ databases">
        <authorList>
            <person name="Lauer A."/>
            <person name="Humrighouse B."/>
            <person name="Loparev V."/>
            <person name="Shewmaker P.L."/>
            <person name="Whitney A.M."/>
            <person name="McLaughlin R.W."/>
        </authorList>
    </citation>
    <scope>NUCLEOTIDE SEQUENCE [LARGE SCALE GENOMIC DNA]</scope>
    <source>
        <strain evidence="9 11">LMG 23085</strain>
    </source>
</reference>
<dbReference type="OrthoDB" id="2303924at2"/>
<dbReference type="PANTHER" id="PTHR36174">
    <property type="entry name" value="LIPID II:GLYCINE GLYCYLTRANSFERASE"/>
    <property type="match status" value="1"/>
</dbReference>
<dbReference type="AlphaFoldDB" id="A0A0S3KDB3"/>
<evidence type="ECO:0000256" key="5">
    <source>
        <dbReference type="ARBA" id="ARBA00022984"/>
    </source>
</evidence>
<keyword evidence="5" id="KW-0573">Peptidoglycan synthesis</keyword>
<evidence type="ECO:0000256" key="6">
    <source>
        <dbReference type="ARBA" id="ARBA00023315"/>
    </source>
</evidence>
<proteinExistence type="inferred from homology"/>
<evidence type="ECO:0000313" key="11">
    <source>
        <dbReference type="Proteomes" id="UP000065511"/>
    </source>
</evidence>
<dbReference type="GO" id="GO:0008360">
    <property type="term" value="P:regulation of cell shape"/>
    <property type="evidence" value="ECO:0007669"/>
    <property type="project" value="UniProtKB-KW"/>
</dbReference>
<dbReference type="GO" id="GO:0016755">
    <property type="term" value="F:aminoacyltransferase activity"/>
    <property type="evidence" value="ECO:0007669"/>
    <property type="project" value="InterPro"/>
</dbReference>
<keyword evidence="4" id="KW-0133">Cell shape</keyword>
<keyword evidence="2" id="KW-0963">Cytoplasm</keyword>
<evidence type="ECO:0000313" key="12">
    <source>
        <dbReference type="Proteomes" id="UP000183039"/>
    </source>
</evidence>
<dbReference type="EMBL" id="JXLC01000006">
    <property type="protein sequence ID" value="OJG92352.1"/>
    <property type="molecule type" value="Genomic_DNA"/>
</dbReference>
<organism evidence="10 12">
    <name type="scientific">Enterococcus silesiacus</name>
    <dbReference type="NCBI Taxonomy" id="332949"/>
    <lineage>
        <taxon>Bacteria</taxon>
        <taxon>Bacillati</taxon>
        <taxon>Bacillota</taxon>
        <taxon>Bacilli</taxon>
        <taxon>Lactobacillales</taxon>
        <taxon>Enterococcaceae</taxon>
        <taxon>Enterococcus</taxon>
    </lineage>
</organism>
<name>A0A0S3KDB3_9ENTE</name>
<dbReference type="Proteomes" id="UP000065511">
    <property type="component" value="Chromosome"/>
</dbReference>
<dbReference type="RefSeq" id="WP_071877091.1">
    <property type="nucleotide sequence ID" value="NZ_JXLC01000006.1"/>
</dbReference>
<dbReference type="PROSITE" id="PS51191">
    <property type="entry name" value="FEMABX"/>
    <property type="match status" value="1"/>
</dbReference>
<evidence type="ECO:0000256" key="4">
    <source>
        <dbReference type="ARBA" id="ARBA00022960"/>
    </source>
</evidence>
<dbReference type="EMBL" id="CP013614">
    <property type="protein sequence ID" value="ALS02283.1"/>
    <property type="molecule type" value="Genomic_DNA"/>
</dbReference>
<evidence type="ECO:0000313" key="10">
    <source>
        <dbReference type="EMBL" id="OJG92352.1"/>
    </source>
</evidence>
<dbReference type="Gene3D" id="3.40.630.30">
    <property type="match status" value="2"/>
</dbReference>
<keyword evidence="8" id="KW-0175">Coiled coil</keyword>
<dbReference type="InterPro" id="IPR050644">
    <property type="entry name" value="PG_Glycine_Bridge_Synth"/>
</dbReference>
<keyword evidence="6" id="KW-0012">Acyltransferase</keyword>
<dbReference type="InterPro" id="IPR016181">
    <property type="entry name" value="Acyl_CoA_acyltransferase"/>
</dbReference>
<dbReference type="GO" id="GO:0071555">
    <property type="term" value="P:cell wall organization"/>
    <property type="evidence" value="ECO:0007669"/>
    <property type="project" value="UniProtKB-KW"/>
</dbReference>
<evidence type="ECO:0000256" key="1">
    <source>
        <dbReference type="ARBA" id="ARBA00009943"/>
    </source>
</evidence>
<accession>A0A0S3KDB3</accession>
<sequence length="425" mass="49622">MHFSDEISRKEFVEYTEKTKKGNYLQTIEMADLKKTRGQSVFFVGLKDQCGKVVYAAVATRLKLRVGFEYNISGFEMPSEENNFKVFISGMKKFVKKNNGIYMIIQPNIRHGMFDNVGNQIGEIDNKAVQFFSEEGFDYEPAKRGFNDNGNPFWIYAKDIKGFSYKELAKTYNKEAVYSLKKTNQFGIKVRNLDYSELSMFKKITEETSERRNFHDKSLLYYEQVYKIYGDQAKFLIAELNIQNYLDGLLQKKDKLSKKIKDLNSYLDEHDNKLKKGYKKKANQKKELLSQKVTYEKRIAEALLIQQKNVNNTIILACALFLICPHEVVYLFSGTVEQYKNMYAPFLIQDEMLKYTAENNIPLYNFYGIEGNFDGSDGVLKFKEAFNGYAVELIGEFKFYTSSLKTKMYLAMKKFVRLIRKDSLK</sequence>
<evidence type="ECO:0000256" key="3">
    <source>
        <dbReference type="ARBA" id="ARBA00022679"/>
    </source>
</evidence>
<comment type="similarity">
    <text evidence="1">Belongs to the FemABX family.</text>
</comment>
<evidence type="ECO:0000313" key="9">
    <source>
        <dbReference type="EMBL" id="ALS02283.1"/>
    </source>
</evidence>
<keyword evidence="3" id="KW-0808">Transferase</keyword>
<dbReference type="Gene3D" id="1.20.58.90">
    <property type="match status" value="1"/>
</dbReference>
<dbReference type="PANTHER" id="PTHR36174:SF2">
    <property type="entry name" value="AMINOACYLTRANSFERASE FEMA"/>
    <property type="match status" value="1"/>
</dbReference>
<evidence type="ECO:0000256" key="2">
    <source>
        <dbReference type="ARBA" id="ARBA00022490"/>
    </source>
</evidence>
<dbReference type="KEGG" id="ess:ATZ33_13085"/>
<dbReference type="InterPro" id="IPR003447">
    <property type="entry name" value="FEMABX"/>
</dbReference>
<keyword evidence="7" id="KW-0961">Cell wall biogenesis/degradation</keyword>
<evidence type="ECO:0000256" key="7">
    <source>
        <dbReference type="ARBA" id="ARBA00023316"/>
    </source>
</evidence>
<gene>
    <name evidence="9" type="ORF">ATZ33_13085</name>
    <name evidence="10" type="ORF">RV15_GL003145</name>
</gene>
<reference evidence="10 12" key="1">
    <citation type="submission" date="2014-12" db="EMBL/GenBank/DDBJ databases">
        <title>Draft genome sequences of 29 type strains of Enterococci.</title>
        <authorList>
            <person name="Zhong Z."/>
            <person name="Sun Z."/>
            <person name="Liu W."/>
            <person name="Zhang W."/>
            <person name="Zhang H."/>
        </authorList>
    </citation>
    <scope>NUCLEOTIDE SEQUENCE [LARGE SCALE GENOMIC DNA]</scope>
    <source>
        <strain evidence="10 12">DSM 22801</strain>
    </source>
</reference>
<feature type="coiled-coil region" evidence="8">
    <location>
        <begin position="246"/>
        <end position="298"/>
    </location>
</feature>
<dbReference type="Pfam" id="PF02388">
    <property type="entry name" value="FemAB"/>
    <property type="match status" value="1"/>
</dbReference>
<dbReference type="SUPFAM" id="SSF55729">
    <property type="entry name" value="Acyl-CoA N-acyltransferases (Nat)"/>
    <property type="match status" value="2"/>
</dbReference>